<evidence type="ECO:0000313" key="2">
    <source>
        <dbReference type="EMBL" id="GAA0317929.1"/>
    </source>
</evidence>
<organism evidence="2 3">
    <name type="scientific">Actinoallomurus spadix</name>
    <dbReference type="NCBI Taxonomy" id="79912"/>
    <lineage>
        <taxon>Bacteria</taxon>
        <taxon>Bacillati</taxon>
        <taxon>Actinomycetota</taxon>
        <taxon>Actinomycetes</taxon>
        <taxon>Streptosporangiales</taxon>
        <taxon>Thermomonosporaceae</taxon>
        <taxon>Actinoallomurus</taxon>
    </lineage>
</organism>
<accession>A0ABP3FH63</accession>
<proteinExistence type="predicted"/>
<feature type="region of interest" description="Disordered" evidence="1">
    <location>
        <begin position="1"/>
        <end position="84"/>
    </location>
</feature>
<gene>
    <name evidence="2" type="ORF">GCM10010151_04750</name>
</gene>
<keyword evidence="3" id="KW-1185">Reference proteome</keyword>
<reference evidence="3" key="1">
    <citation type="journal article" date="2019" name="Int. J. Syst. Evol. Microbiol.">
        <title>The Global Catalogue of Microorganisms (GCM) 10K type strain sequencing project: providing services to taxonomists for standard genome sequencing and annotation.</title>
        <authorList>
            <consortium name="The Broad Institute Genomics Platform"/>
            <consortium name="The Broad Institute Genome Sequencing Center for Infectious Disease"/>
            <person name="Wu L."/>
            <person name="Ma J."/>
        </authorList>
    </citation>
    <scope>NUCLEOTIDE SEQUENCE [LARGE SCALE GENOMIC DNA]</scope>
    <source>
        <strain evidence="3">JCM 3146</strain>
    </source>
</reference>
<feature type="region of interest" description="Disordered" evidence="1">
    <location>
        <begin position="175"/>
        <end position="218"/>
    </location>
</feature>
<dbReference type="Proteomes" id="UP001501822">
    <property type="component" value="Unassembled WGS sequence"/>
</dbReference>
<evidence type="ECO:0000256" key="1">
    <source>
        <dbReference type="SAM" id="MobiDB-lite"/>
    </source>
</evidence>
<protein>
    <submittedName>
        <fullName evidence="2">Uncharacterized protein</fullName>
    </submittedName>
</protein>
<dbReference type="EMBL" id="BAAABM010000007">
    <property type="protein sequence ID" value="GAA0317929.1"/>
    <property type="molecule type" value="Genomic_DNA"/>
</dbReference>
<feature type="region of interest" description="Disordered" evidence="1">
    <location>
        <begin position="257"/>
        <end position="301"/>
    </location>
</feature>
<evidence type="ECO:0000313" key="3">
    <source>
        <dbReference type="Proteomes" id="UP001501822"/>
    </source>
</evidence>
<name>A0ABP3FH63_9ACTN</name>
<feature type="compositionally biased region" description="Basic and acidic residues" evidence="1">
    <location>
        <begin position="37"/>
        <end position="53"/>
    </location>
</feature>
<sequence>MTAVVLQRPAPGSATQVGRGSRAVRQAGGDPPGPGMGRDDAAGDRGGRVDVSADGHAGAHGPLVVGEMTDRGPQAEWNGVRGEDAGPVAEFVRGLLAGPAEQPGRPADAVVHGPARSVLEDGVQQPVGVTAHGVRGRDGDGDRAGDALGVRVRDDGRGGRLQRGAFEVTGVVGAEGSDAHGGPVAHRSPAAELGGGGRTPGLAVAQRAQEDDSARPVPAVGVVTRREGGGEGVPVHLAVPAQDVEEVAGHLGVVRPRPRAGRHRRLVEEQRPVLGGEELGAERVADGEPGEGGESDHRPSR</sequence>
<comment type="caution">
    <text evidence="2">The sequence shown here is derived from an EMBL/GenBank/DDBJ whole genome shotgun (WGS) entry which is preliminary data.</text>
</comment>